<name>A0A2T2ZDZ1_9NOCA</name>
<accession>A0A2T2ZDZ1</accession>
<reference evidence="1 2" key="1">
    <citation type="submission" date="2018-02" db="EMBL/GenBank/DDBJ databases">
        <title>8 Nocardia nova and 1 Nocardia cyriacigeorgica strain used for evolution to TMP-SMX.</title>
        <authorList>
            <person name="Mehta H."/>
            <person name="Weng J."/>
            <person name="Shamoo Y."/>
        </authorList>
    </citation>
    <scope>NUCLEOTIDE SEQUENCE [LARGE SCALE GENOMIC DNA]</scope>
    <source>
        <strain evidence="1 2">ATCC 33727</strain>
    </source>
</reference>
<dbReference type="EMBL" id="PYHS01000001">
    <property type="protein sequence ID" value="PSR65985.1"/>
    <property type="molecule type" value="Genomic_DNA"/>
</dbReference>
<comment type="caution">
    <text evidence="1">The sequence shown here is derived from an EMBL/GenBank/DDBJ whole genome shotgun (WGS) entry which is preliminary data.</text>
</comment>
<organism evidence="1 2">
    <name type="scientific">Nocardia nova</name>
    <dbReference type="NCBI Taxonomy" id="37330"/>
    <lineage>
        <taxon>Bacteria</taxon>
        <taxon>Bacillati</taxon>
        <taxon>Actinomycetota</taxon>
        <taxon>Actinomycetes</taxon>
        <taxon>Mycobacteriales</taxon>
        <taxon>Nocardiaceae</taxon>
        <taxon>Nocardia</taxon>
    </lineage>
</organism>
<dbReference type="Proteomes" id="UP000241647">
    <property type="component" value="Unassembled WGS sequence"/>
</dbReference>
<proteinExistence type="predicted"/>
<protein>
    <submittedName>
        <fullName evidence="1">Uncharacterized protein</fullName>
    </submittedName>
</protein>
<gene>
    <name evidence="1" type="ORF">C8259_01075</name>
</gene>
<evidence type="ECO:0000313" key="2">
    <source>
        <dbReference type="Proteomes" id="UP000241647"/>
    </source>
</evidence>
<sequence>MAENGPGHREYHQSYVRWCPDDVRRCSPVHGLRPIIHSALPTMTTTLAHRIMQDHLDCPITVCARKLQAKLWLVATGAMHPADRPHFGI</sequence>
<dbReference type="AlphaFoldDB" id="A0A2T2ZDZ1"/>
<evidence type="ECO:0000313" key="1">
    <source>
        <dbReference type="EMBL" id="PSR65985.1"/>
    </source>
</evidence>